<evidence type="ECO:0000313" key="5">
    <source>
        <dbReference type="Proteomes" id="UP000078046"/>
    </source>
</evidence>
<dbReference type="AlphaFoldDB" id="A0A177B3T7"/>
<dbReference type="Pfam" id="PF00250">
    <property type="entry name" value="Forkhead"/>
    <property type="match status" value="1"/>
</dbReference>
<sequence>MKIQMYQKHPYDELSVKDIINCSNYHLRRLLKTSCKNFKMNGNVTLRKMEDCGKRKMSINQLIFMSILISGQLYDLDNEKVKGLQLRSIHEWIAKYYPYENEQNGNYQRMNSAIRHYLTLNKSFNKFKPNLKNFKGSMVWYFNDSFPFPTIPNYELYRFGLVENNFLDFNSDCSTSSQSYNENGISNGTVKTNGFLPHIETKQTYKKLNNNDIDKSLNIHSEILVNSFANHNNNYNDSAWSLCHDDLIPNDIIKPVNQSSSDMNVVESYDEHSNAFKTFTNYQKNTCKFDMNRYVTEKDDRELIKNLANMEFRQQGIFKQHEKMYKCITFDKLTDEEKEEVMKIWL</sequence>
<evidence type="ECO:0000256" key="2">
    <source>
        <dbReference type="PROSITE-ProRule" id="PRU00089"/>
    </source>
</evidence>
<name>A0A177B3T7_9BILA</name>
<dbReference type="InterPro" id="IPR001766">
    <property type="entry name" value="Fork_head_dom"/>
</dbReference>
<comment type="subcellular location">
    <subcellularLocation>
        <location evidence="2">Nucleus</location>
    </subcellularLocation>
</comment>
<dbReference type="GO" id="GO:0043565">
    <property type="term" value="F:sequence-specific DNA binding"/>
    <property type="evidence" value="ECO:0007669"/>
    <property type="project" value="InterPro"/>
</dbReference>
<dbReference type="EMBL" id="LWCA01000475">
    <property type="protein sequence ID" value="OAF68283.1"/>
    <property type="molecule type" value="Genomic_DNA"/>
</dbReference>
<dbReference type="InterPro" id="IPR036388">
    <property type="entry name" value="WH-like_DNA-bd_sf"/>
</dbReference>
<dbReference type="GO" id="GO:0003700">
    <property type="term" value="F:DNA-binding transcription factor activity"/>
    <property type="evidence" value="ECO:0007669"/>
    <property type="project" value="InterPro"/>
</dbReference>
<dbReference type="PROSITE" id="PS50039">
    <property type="entry name" value="FORK_HEAD_3"/>
    <property type="match status" value="1"/>
</dbReference>
<gene>
    <name evidence="4" type="ORF">A3Q56_03964</name>
</gene>
<evidence type="ECO:0000259" key="3">
    <source>
        <dbReference type="PROSITE" id="PS50039"/>
    </source>
</evidence>
<proteinExistence type="predicted"/>
<dbReference type="InterPro" id="IPR036390">
    <property type="entry name" value="WH_DNA-bd_sf"/>
</dbReference>
<keyword evidence="5" id="KW-1185">Reference proteome</keyword>
<protein>
    <recommendedName>
        <fullName evidence="3">Fork-head domain-containing protein</fullName>
    </recommendedName>
</protein>
<feature type="DNA-binding region" description="Fork-head" evidence="2">
    <location>
        <begin position="54"/>
        <end position="141"/>
    </location>
</feature>
<keyword evidence="1 2" id="KW-0238">DNA-binding</keyword>
<feature type="domain" description="Fork-head" evidence="3">
    <location>
        <begin position="54"/>
        <end position="141"/>
    </location>
</feature>
<accession>A0A177B3T7</accession>
<comment type="caution">
    <text evidence="4">The sequence shown here is derived from an EMBL/GenBank/DDBJ whole genome shotgun (WGS) entry which is preliminary data.</text>
</comment>
<organism evidence="4 5">
    <name type="scientific">Intoshia linei</name>
    <dbReference type="NCBI Taxonomy" id="1819745"/>
    <lineage>
        <taxon>Eukaryota</taxon>
        <taxon>Metazoa</taxon>
        <taxon>Spiralia</taxon>
        <taxon>Lophotrochozoa</taxon>
        <taxon>Mesozoa</taxon>
        <taxon>Orthonectida</taxon>
        <taxon>Rhopaluridae</taxon>
        <taxon>Intoshia</taxon>
    </lineage>
</organism>
<dbReference type="Proteomes" id="UP000078046">
    <property type="component" value="Unassembled WGS sequence"/>
</dbReference>
<dbReference type="GO" id="GO:0005634">
    <property type="term" value="C:nucleus"/>
    <property type="evidence" value="ECO:0007669"/>
    <property type="project" value="UniProtKB-SubCell"/>
</dbReference>
<evidence type="ECO:0000313" key="4">
    <source>
        <dbReference type="EMBL" id="OAF68283.1"/>
    </source>
</evidence>
<keyword evidence="2" id="KW-0539">Nucleus</keyword>
<reference evidence="4 5" key="1">
    <citation type="submission" date="2016-04" db="EMBL/GenBank/DDBJ databases">
        <title>The genome of Intoshia linei affirms orthonectids as highly simplified spiralians.</title>
        <authorList>
            <person name="Mikhailov K.V."/>
            <person name="Slusarev G.S."/>
            <person name="Nikitin M.A."/>
            <person name="Logacheva M.D."/>
            <person name="Penin A."/>
            <person name="Aleoshin V."/>
            <person name="Panchin Y.V."/>
        </authorList>
    </citation>
    <scope>NUCLEOTIDE SEQUENCE [LARGE SCALE GENOMIC DNA]</scope>
    <source>
        <strain evidence="4">Intl2013</strain>
        <tissue evidence="4">Whole animal</tissue>
    </source>
</reference>
<dbReference type="SUPFAM" id="SSF46785">
    <property type="entry name" value="Winged helix' DNA-binding domain"/>
    <property type="match status" value="1"/>
</dbReference>
<evidence type="ECO:0000256" key="1">
    <source>
        <dbReference type="ARBA" id="ARBA00023125"/>
    </source>
</evidence>
<dbReference type="Gene3D" id="1.10.10.10">
    <property type="entry name" value="Winged helix-like DNA-binding domain superfamily/Winged helix DNA-binding domain"/>
    <property type="match status" value="1"/>
</dbReference>